<sequence>MAWLFGKNKDEKPEEHTPGGGFSGGSFPEADNQEANQEAEAQDPEFQAASLNTAPGVTPGYNADTSEKITGPFDGDTLDIDDFDFSDFALGILNLGSIRVPLPTGSQVQVEMGEQGPKMLHIVTTYGRMTPVAFAAPLSSGQWEEAIPEIEKGMVRDGLETEIQEGFFGKEVVGRNENGVVRIIGAEGPRWMLRITCAAPLDKEEEMAVLARETAARTFVYRGPDPVLAGNSLPVVLPELLSEQVYKAMEERAKNNQGASEPIQTPVESAEGNTNPDSAEKSE</sequence>
<proteinExistence type="predicted"/>
<keyword evidence="3" id="KW-1185">Reference proteome</keyword>
<evidence type="ECO:0008006" key="4">
    <source>
        <dbReference type="Google" id="ProtNLM"/>
    </source>
</evidence>
<reference evidence="2 3" key="1">
    <citation type="submission" date="2016-10" db="EMBL/GenBank/DDBJ databases">
        <authorList>
            <person name="de Groot N.N."/>
        </authorList>
    </citation>
    <scope>NUCLEOTIDE SEQUENCE [LARGE SCALE GENOMIC DNA]</scope>
    <source>
        <strain>J11</strain>
        <strain evidence="3">PG 39</strain>
    </source>
</reference>
<accession>A0A1I2TWF2</accession>
<gene>
    <name evidence="2" type="ORF">SAMN05660282_01648</name>
</gene>
<dbReference type="OrthoDB" id="8480367at2"/>
<dbReference type="STRING" id="185761.SAMN05660282_01648"/>
<dbReference type="RefSeq" id="WP_092286280.1">
    <property type="nucleotide sequence ID" value="NZ_FOPJ01000010.1"/>
</dbReference>
<feature type="region of interest" description="Disordered" evidence="1">
    <location>
        <begin position="1"/>
        <end position="69"/>
    </location>
</feature>
<name>A0A1I2TWF2_9CORY</name>
<dbReference type="InterPro" id="IPR022183">
    <property type="entry name" value="DUF3710"/>
</dbReference>
<dbReference type="EMBL" id="FOPJ01000010">
    <property type="protein sequence ID" value="SFG69208.1"/>
    <property type="molecule type" value="Genomic_DNA"/>
</dbReference>
<feature type="region of interest" description="Disordered" evidence="1">
    <location>
        <begin position="251"/>
        <end position="283"/>
    </location>
</feature>
<dbReference type="Proteomes" id="UP000199065">
    <property type="component" value="Unassembled WGS sequence"/>
</dbReference>
<dbReference type="Pfam" id="PF12502">
    <property type="entry name" value="DUF3710"/>
    <property type="match status" value="1"/>
</dbReference>
<evidence type="ECO:0000313" key="3">
    <source>
        <dbReference type="Proteomes" id="UP000199065"/>
    </source>
</evidence>
<dbReference type="AlphaFoldDB" id="A0A1I2TWF2"/>
<protein>
    <recommendedName>
        <fullName evidence="4">DUF3710 domain-containing protein</fullName>
    </recommendedName>
</protein>
<feature type="compositionally biased region" description="Polar residues" evidence="1">
    <location>
        <begin position="255"/>
        <end position="277"/>
    </location>
</feature>
<feature type="compositionally biased region" description="Low complexity" evidence="1">
    <location>
        <begin position="25"/>
        <end position="39"/>
    </location>
</feature>
<evidence type="ECO:0000256" key="1">
    <source>
        <dbReference type="SAM" id="MobiDB-lite"/>
    </source>
</evidence>
<organism evidence="2 3">
    <name type="scientific">Corynebacterium spheniscorum</name>
    <dbReference type="NCBI Taxonomy" id="185761"/>
    <lineage>
        <taxon>Bacteria</taxon>
        <taxon>Bacillati</taxon>
        <taxon>Actinomycetota</taxon>
        <taxon>Actinomycetes</taxon>
        <taxon>Mycobacteriales</taxon>
        <taxon>Corynebacteriaceae</taxon>
        <taxon>Corynebacterium</taxon>
    </lineage>
</organism>
<feature type="compositionally biased region" description="Basic and acidic residues" evidence="1">
    <location>
        <begin position="7"/>
        <end position="17"/>
    </location>
</feature>
<evidence type="ECO:0000313" key="2">
    <source>
        <dbReference type="EMBL" id="SFG69208.1"/>
    </source>
</evidence>